<keyword evidence="2" id="KW-0812">Transmembrane</keyword>
<dbReference type="STRING" id="34508.A0A4U5NG72"/>
<keyword evidence="2" id="KW-1133">Transmembrane helix</keyword>
<accession>A0A4U5NG72</accession>
<feature type="region of interest" description="Disordered" evidence="1">
    <location>
        <begin position="150"/>
        <end position="169"/>
    </location>
</feature>
<dbReference type="Pfam" id="PF16363">
    <property type="entry name" value="GDP_Man_Dehyd"/>
    <property type="match status" value="1"/>
</dbReference>
<gene>
    <name evidence="4" type="ORF">L596_015824</name>
</gene>
<dbReference type="InterPro" id="IPR036291">
    <property type="entry name" value="NAD(P)-bd_dom_sf"/>
</dbReference>
<dbReference type="EMBL" id="AZBU02000004">
    <property type="protein sequence ID" value="TKR82047.1"/>
    <property type="molecule type" value="Genomic_DNA"/>
</dbReference>
<feature type="transmembrane region" description="Helical" evidence="2">
    <location>
        <begin position="20"/>
        <end position="38"/>
    </location>
</feature>
<organism evidence="4 5">
    <name type="scientific">Steinernema carpocapsae</name>
    <name type="common">Entomopathogenic nematode</name>
    <dbReference type="NCBI Taxonomy" id="34508"/>
    <lineage>
        <taxon>Eukaryota</taxon>
        <taxon>Metazoa</taxon>
        <taxon>Ecdysozoa</taxon>
        <taxon>Nematoda</taxon>
        <taxon>Chromadorea</taxon>
        <taxon>Rhabditida</taxon>
        <taxon>Tylenchina</taxon>
        <taxon>Panagrolaimomorpha</taxon>
        <taxon>Strongyloidoidea</taxon>
        <taxon>Steinernematidae</taxon>
        <taxon>Steinernema</taxon>
    </lineage>
</organism>
<keyword evidence="5" id="KW-1185">Reference proteome</keyword>
<name>A0A4U5NG72_STECR</name>
<dbReference type="InterPro" id="IPR016040">
    <property type="entry name" value="NAD(P)-bd_dom"/>
</dbReference>
<dbReference type="SUPFAM" id="SSF51735">
    <property type="entry name" value="NAD(P)-binding Rossmann-fold domains"/>
    <property type="match status" value="1"/>
</dbReference>
<proteinExistence type="predicted"/>
<dbReference type="Proteomes" id="UP000298663">
    <property type="component" value="Unassembled WGS sequence"/>
</dbReference>
<dbReference type="AlphaFoldDB" id="A0A4U5NG72"/>
<protein>
    <recommendedName>
        <fullName evidence="3">NAD(P)-binding domain-containing protein</fullName>
    </recommendedName>
</protein>
<sequence>MVPQLGEKSNPHQSHEVGNVLITGGCGFIGSNFINYVYDRWKMARIINFDKLAWGACVENIPERIRSSDRYVFIQETLMNERAVIQALKEHHIDTVIHFAAVTHVDESYSNRMGTIQENVMITAVLLDAINSGTEVKRLVHISTDEIYGDSFNDSKPKTEESLPNPTNPYAASKASCEIDHQILLALLQASLRDGANEQRVRAPASDL</sequence>
<reference evidence="4 5" key="1">
    <citation type="journal article" date="2015" name="Genome Biol.">
        <title>Comparative genomics of Steinernema reveals deeply conserved gene regulatory networks.</title>
        <authorList>
            <person name="Dillman A.R."/>
            <person name="Macchietto M."/>
            <person name="Porter C.F."/>
            <person name="Rogers A."/>
            <person name="Williams B."/>
            <person name="Antoshechkin I."/>
            <person name="Lee M.M."/>
            <person name="Goodwin Z."/>
            <person name="Lu X."/>
            <person name="Lewis E.E."/>
            <person name="Goodrich-Blair H."/>
            <person name="Stock S.P."/>
            <person name="Adams B.J."/>
            <person name="Sternberg P.W."/>
            <person name="Mortazavi A."/>
        </authorList>
    </citation>
    <scope>NUCLEOTIDE SEQUENCE [LARGE SCALE GENOMIC DNA]</scope>
    <source>
        <strain evidence="4 5">ALL</strain>
    </source>
</reference>
<evidence type="ECO:0000313" key="4">
    <source>
        <dbReference type="EMBL" id="TKR82047.1"/>
    </source>
</evidence>
<dbReference type="PANTHER" id="PTHR43000">
    <property type="entry name" value="DTDP-D-GLUCOSE 4,6-DEHYDRATASE-RELATED"/>
    <property type="match status" value="1"/>
</dbReference>
<dbReference type="OrthoDB" id="16464at2759"/>
<evidence type="ECO:0000313" key="5">
    <source>
        <dbReference type="Proteomes" id="UP000298663"/>
    </source>
</evidence>
<dbReference type="Gene3D" id="3.40.50.720">
    <property type="entry name" value="NAD(P)-binding Rossmann-like Domain"/>
    <property type="match status" value="1"/>
</dbReference>
<evidence type="ECO:0000256" key="1">
    <source>
        <dbReference type="SAM" id="MobiDB-lite"/>
    </source>
</evidence>
<dbReference type="GO" id="GO:0003824">
    <property type="term" value="F:catalytic activity"/>
    <property type="evidence" value="ECO:0007669"/>
    <property type="project" value="UniProtKB-ARBA"/>
</dbReference>
<comment type="caution">
    <text evidence="4">The sequence shown here is derived from an EMBL/GenBank/DDBJ whole genome shotgun (WGS) entry which is preliminary data.</text>
</comment>
<keyword evidence="2" id="KW-0472">Membrane</keyword>
<feature type="domain" description="NAD(P)-binding" evidence="3">
    <location>
        <begin position="21"/>
        <end position="178"/>
    </location>
</feature>
<reference evidence="4 5" key="2">
    <citation type="journal article" date="2019" name="G3 (Bethesda)">
        <title>Hybrid Assembly of the Genome of the Entomopathogenic Nematode Steinernema carpocapsae Identifies the X-Chromosome.</title>
        <authorList>
            <person name="Serra L."/>
            <person name="Macchietto M."/>
            <person name="Macias-Munoz A."/>
            <person name="McGill C.J."/>
            <person name="Rodriguez I.M."/>
            <person name="Rodriguez B."/>
            <person name="Murad R."/>
            <person name="Mortazavi A."/>
        </authorList>
    </citation>
    <scope>NUCLEOTIDE SEQUENCE [LARGE SCALE GENOMIC DNA]</scope>
    <source>
        <strain evidence="4 5">ALL</strain>
    </source>
</reference>
<evidence type="ECO:0000259" key="3">
    <source>
        <dbReference type="Pfam" id="PF16363"/>
    </source>
</evidence>
<evidence type="ECO:0000256" key="2">
    <source>
        <dbReference type="SAM" id="Phobius"/>
    </source>
</evidence>